<dbReference type="InterPro" id="IPR002557">
    <property type="entry name" value="Chitin-bd_dom"/>
</dbReference>
<dbReference type="SUPFAM" id="SSF57625">
    <property type="entry name" value="Invertebrate chitin-binding proteins"/>
    <property type="match status" value="4"/>
</dbReference>
<evidence type="ECO:0000313" key="12">
    <source>
        <dbReference type="RefSeq" id="XP_033241556.1"/>
    </source>
</evidence>
<feature type="chain" id="PRO_5044634423" evidence="6">
    <location>
        <begin position="24"/>
        <end position="344"/>
    </location>
</feature>
<feature type="domain" description="Chitin-binding type-2" evidence="7">
    <location>
        <begin position="88"/>
        <end position="144"/>
    </location>
</feature>
<dbReference type="RefSeq" id="XP_033238174.1">
    <property type="nucleotide sequence ID" value="XM_033382283.1"/>
</dbReference>
<proteinExistence type="predicted"/>
<evidence type="ECO:0000259" key="7">
    <source>
        <dbReference type="PROSITE" id="PS50940"/>
    </source>
</evidence>
<dbReference type="ExpressionAtlas" id="A0A6I8UCI1">
    <property type="expression patterns" value="baseline"/>
</dbReference>
<evidence type="ECO:0000256" key="1">
    <source>
        <dbReference type="ARBA" id="ARBA00022669"/>
    </source>
</evidence>
<accession>A0A6I8UCI1</accession>
<dbReference type="Pfam" id="PF01607">
    <property type="entry name" value="CBM_14"/>
    <property type="match status" value="2"/>
</dbReference>
<dbReference type="PANTHER" id="PTHR23301">
    <property type="entry name" value="CHITIN BINDING PERITROPHIN-A"/>
    <property type="match status" value="1"/>
</dbReference>
<dbReference type="GO" id="GO:0005576">
    <property type="term" value="C:extracellular region"/>
    <property type="evidence" value="ECO:0007669"/>
    <property type="project" value="InterPro"/>
</dbReference>
<keyword evidence="4" id="KW-1015">Disulfide bond</keyword>
<feature type="domain" description="Chitin-binding type-2" evidence="7">
    <location>
        <begin position="27"/>
        <end position="85"/>
    </location>
</feature>
<protein>
    <submittedName>
        <fullName evidence="10">Peritrophin-44 isoform X1</fullName>
    </submittedName>
    <submittedName>
        <fullName evidence="11">Peritrophin-44 isoform X2</fullName>
    </submittedName>
    <submittedName>
        <fullName evidence="9">Peritrophin-44-like isoform X1</fullName>
    </submittedName>
    <submittedName>
        <fullName evidence="12">Peritrophin-44-like isoform X2</fullName>
    </submittedName>
</protein>
<evidence type="ECO:0000313" key="9">
    <source>
        <dbReference type="RefSeq" id="XP_001353303.3"/>
    </source>
</evidence>
<dbReference type="KEGG" id="dpo:4813026"/>
<name>A0A6I8UCI1_DROPS</name>
<keyword evidence="2 6" id="KW-0732">Signal</keyword>
<organism evidence="8 9">
    <name type="scientific">Drosophila pseudoobscura pseudoobscura</name>
    <name type="common">Fruit fly</name>
    <dbReference type="NCBI Taxonomy" id="46245"/>
    <lineage>
        <taxon>Eukaryota</taxon>
        <taxon>Metazoa</taxon>
        <taxon>Ecdysozoa</taxon>
        <taxon>Arthropoda</taxon>
        <taxon>Hexapoda</taxon>
        <taxon>Insecta</taxon>
        <taxon>Pterygota</taxon>
        <taxon>Neoptera</taxon>
        <taxon>Endopterygota</taxon>
        <taxon>Diptera</taxon>
        <taxon>Brachycera</taxon>
        <taxon>Muscomorpha</taxon>
        <taxon>Ephydroidea</taxon>
        <taxon>Drosophilidae</taxon>
        <taxon>Drosophila</taxon>
        <taxon>Sophophora</taxon>
    </lineage>
</organism>
<evidence type="ECO:0000256" key="4">
    <source>
        <dbReference type="ARBA" id="ARBA00023157"/>
    </source>
</evidence>
<evidence type="ECO:0000313" key="10">
    <source>
        <dbReference type="RefSeq" id="XP_033238174.1"/>
    </source>
</evidence>
<evidence type="ECO:0000256" key="2">
    <source>
        <dbReference type="ARBA" id="ARBA00022729"/>
    </source>
</evidence>
<dbReference type="KEGG" id="dpo:117183180"/>
<keyword evidence="8" id="KW-1185">Reference proteome</keyword>
<evidence type="ECO:0000256" key="5">
    <source>
        <dbReference type="ARBA" id="ARBA00023180"/>
    </source>
</evidence>
<feature type="domain" description="Chitin-binding type-2" evidence="7">
    <location>
        <begin position="220"/>
        <end position="284"/>
    </location>
</feature>
<dbReference type="PROSITE" id="PS50940">
    <property type="entry name" value="CHIT_BIND_II"/>
    <property type="match status" value="4"/>
</dbReference>
<reference evidence="9 10" key="1">
    <citation type="submission" date="2025-04" db="UniProtKB">
        <authorList>
            <consortium name="RefSeq"/>
        </authorList>
    </citation>
    <scope>IDENTIFICATION</scope>
    <source>
        <strain evidence="9 10">MV-25-SWS-2005</strain>
        <tissue evidence="9 10">Whole body</tissue>
    </source>
</reference>
<dbReference type="PANTHER" id="PTHR23301:SF106">
    <property type="entry name" value="CHITIN-BINDING TYPE-2 DOMAIN-CONTAINING PROTEIN-RELATED"/>
    <property type="match status" value="1"/>
</dbReference>
<dbReference type="InterPro" id="IPR036508">
    <property type="entry name" value="Chitin-bd_dom_sf"/>
</dbReference>
<dbReference type="Gene3D" id="2.170.140.10">
    <property type="entry name" value="Chitin binding domain"/>
    <property type="match status" value="1"/>
</dbReference>
<feature type="signal peptide" evidence="6">
    <location>
        <begin position="1"/>
        <end position="23"/>
    </location>
</feature>
<dbReference type="SMART" id="SM00494">
    <property type="entry name" value="ChtBD2"/>
    <property type="match status" value="4"/>
</dbReference>
<dbReference type="Proteomes" id="UP000001819">
    <property type="component" value="Chromosome X"/>
</dbReference>
<dbReference type="AlphaFoldDB" id="A0A6I8UCI1"/>
<evidence type="ECO:0000313" key="8">
    <source>
        <dbReference type="Proteomes" id="UP000001819"/>
    </source>
</evidence>
<dbReference type="RefSeq" id="XP_001353303.3">
    <property type="nucleotide sequence ID" value="XM_001353267.4"/>
</dbReference>
<keyword evidence="1" id="KW-0147">Chitin-binding</keyword>
<feature type="domain" description="Chitin-binding type-2" evidence="7">
    <location>
        <begin position="145"/>
        <end position="200"/>
    </location>
</feature>
<dbReference type="RefSeq" id="XP_033241556.1">
    <property type="nucleotide sequence ID" value="XM_033385665.1"/>
</dbReference>
<keyword evidence="3" id="KW-0677">Repeat</keyword>
<sequence length="344" mass="36036">MGGFNMKVCALAACLLLAGQVSSYSMEDLCAQWSGSGYVGNPADCTGWGYCQGQKLVSWNTCKNGLVFNAQTSTCGFANSTICTTSAVATCAAAKSPMYVAVPDDCNKYGYCFGNGTIDYGSCGTGGVYAAHSNACIWGPACPQDSICRFMKNDIFVGDPNNCGSYLLCNNGYGTPGSCPTNTFYSAGSGNCQSTNPCTGGSGSSGSNTGSPYTVGQQVSGVCKDGKAIGSATTFYVSDTKTCYGYFYCTSTTEDGIWNSCLFGTHFDPTPQQCVSPAAYACSLNRCGNVASPFMAVFNTNCTEYEICSSSATNYCPSSNKYYDEVHNICTTKPLNYTICEAST</sequence>
<dbReference type="InterPro" id="IPR051940">
    <property type="entry name" value="Chitin_bind-dev_reg"/>
</dbReference>
<dbReference type="GO" id="GO:0008061">
    <property type="term" value="F:chitin binding"/>
    <property type="evidence" value="ECO:0007669"/>
    <property type="project" value="UniProtKB-KW"/>
</dbReference>
<keyword evidence="5" id="KW-0325">Glycoprotein</keyword>
<evidence type="ECO:0000313" key="11">
    <source>
        <dbReference type="RefSeq" id="XP_033238175.1"/>
    </source>
</evidence>
<evidence type="ECO:0000256" key="3">
    <source>
        <dbReference type="ARBA" id="ARBA00022737"/>
    </source>
</evidence>
<evidence type="ECO:0000256" key="6">
    <source>
        <dbReference type="SAM" id="SignalP"/>
    </source>
</evidence>
<gene>
    <name evidence="9 12" type="primary">LOC4813026</name>
    <name evidence="10 11" type="synonym">LOC117183180</name>
</gene>
<dbReference type="RefSeq" id="XP_033238175.1">
    <property type="nucleotide sequence ID" value="XM_033382284.1"/>
</dbReference>